<evidence type="ECO:0000313" key="2">
    <source>
        <dbReference type="Proteomes" id="UP000199460"/>
    </source>
</evidence>
<name>A0A1H0XAE3_9GAMM</name>
<sequence length="90" mass="10094">MGLQWNEFELPGKKLPQWKRTFAVDQETGQVFVAAALTGDAEYLVWACASSDGMPTYTRNDHYYVPAEWMASEFSHTKPMCEAITAAADN</sequence>
<dbReference type="GeneID" id="300082363"/>
<organism evidence="1 2">
    <name type="scientific">Ectopseudomonas guguanensis</name>
    <dbReference type="NCBI Taxonomy" id="1198456"/>
    <lineage>
        <taxon>Bacteria</taxon>
        <taxon>Pseudomonadati</taxon>
        <taxon>Pseudomonadota</taxon>
        <taxon>Gammaproteobacteria</taxon>
        <taxon>Pseudomonadales</taxon>
        <taxon>Pseudomonadaceae</taxon>
        <taxon>Ectopseudomonas</taxon>
    </lineage>
</organism>
<dbReference type="AlphaFoldDB" id="A0A1H0XAE3"/>
<keyword evidence="2" id="KW-1185">Reference proteome</keyword>
<proteinExistence type="predicted"/>
<evidence type="ECO:0000313" key="1">
    <source>
        <dbReference type="EMBL" id="SDP99890.1"/>
    </source>
</evidence>
<dbReference type="RefSeq" id="WP_090432722.1">
    <property type="nucleotide sequence ID" value="NZ_FNJJ01000011.1"/>
</dbReference>
<protein>
    <submittedName>
        <fullName evidence="1">Uncharacterized protein</fullName>
    </submittedName>
</protein>
<reference evidence="2" key="1">
    <citation type="submission" date="2016-10" db="EMBL/GenBank/DDBJ databases">
        <authorList>
            <person name="Varghese N."/>
            <person name="Submissions S."/>
        </authorList>
    </citation>
    <scope>NUCLEOTIDE SEQUENCE [LARGE SCALE GENOMIC DNA]</scope>
    <source>
        <strain evidence="2">JCM 18416</strain>
    </source>
</reference>
<dbReference type="Proteomes" id="UP000199460">
    <property type="component" value="Unassembled WGS sequence"/>
</dbReference>
<dbReference type="OrthoDB" id="7022114at2"/>
<gene>
    <name evidence="1" type="ORF">SAMN05216213_111111</name>
</gene>
<accession>A0A1H0XAE3</accession>
<dbReference type="EMBL" id="FNJJ01000011">
    <property type="protein sequence ID" value="SDP99890.1"/>
    <property type="molecule type" value="Genomic_DNA"/>
</dbReference>